<name>A0A3E2BK78_9BACT</name>
<dbReference type="EMBL" id="QUAH01000013">
    <property type="protein sequence ID" value="RFT15094.1"/>
    <property type="molecule type" value="Genomic_DNA"/>
</dbReference>
<gene>
    <name evidence="1" type="ORF">OP8BY_0725</name>
</gene>
<evidence type="ECO:0000313" key="1">
    <source>
        <dbReference type="EMBL" id="RFT15094.1"/>
    </source>
</evidence>
<proteinExistence type="predicted"/>
<organism evidence="1 2">
    <name type="scientific">Candidatus Saccharicenans subterraneus</name>
    <dbReference type="NCBI Taxonomy" id="2508984"/>
    <lineage>
        <taxon>Bacteria</taxon>
        <taxon>Candidatus Aminicenantota</taxon>
        <taxon>Candidatus Aminicenantia</taxon>
        <taxon>Candidatus Aminicenantales</taxon>
        <taxon>Candidatus Saccharicenantaceae</taxon>
        <taxon>Candidatus Saccharicenans</taxon>
    </lineage>
</organism>
<protein>
    <submittedName>
        <fullName evidence="1">Uncharacterized protein</fullName>
    </submittedName>
</protein>
<dbReference type="AlphaFoldDB" id="A0A3E2BK78"/>
<dbReference type="Proteomes" id="UP000257323">
    <property type="component" value="Unassembled WGS sequence"/>
</dbReference>
<accession>A0A3E2BK78</accession>
<sequence>MSATNWQWVGTLTLSSNLERKDYVDLETIVYDRAGRTITYRVLSIVTEAGMTTRTYTRYLTSLETGYKTKVLDFQVHDAEDRQLMFTKEGWEDPTWEEPEELSLLQRAIDMVLEKLEGNGSGKNGAGRGIN</sequence>
<comment type="caution">
    <text evidence="1">The sequence shown here is derived from an EMBL/GenBank/DDBJ whole genome shotgun (WGS) entry which is preliminary data.</text>
</comment>
<evidence type="ECO:0000313" key="2">
    <source>
        <dbReference type="Proteomes" id="UP000257323"/>
    </source>
</evidence>
<reference evidence="1 2" key="1">
    <citation type="submission" date="2018-08" db="EMBL/GenBank/DDBJ databases">
        <title>Genome analysis of the thermophilic bacterium of the candidate phylum Aminicenantes from deep subsurface aquifer revealed its physiology and ecological role.</title>
        <authorList>
            <person name="Kadnikov V.V."/>
            <person name="Mardanov A.V."/>
            <person name="Beletsky A.V."/>
            <person name="Karnachuk O.V."/>
            <person name="Ravin N.V."/>
        </authorList>
    </citation>
    <scope>NUCLEOTIDE SEQUENCE [LARGE SCALE GENOMIC DNA]</scope>
    <source>
        <strain evidence="1">BY38</strain>
    </source>
</reference>